<dbReference type="EMBL" id="JAHWDP010000001">
    <property type="protein sequence ID" value="MBW2936678.1"/>
    <property type="molecule type" value="Genomic_DNA"/>
</dbReference>
<dbReference type="AlphaFoldDB" id="A0A9X1JW55"/>
<feature type="transmembrane region" description="Helical" evidence="1">
    <location>
        <begin position="57"/>
        <end position="77"/>
    </location>
</feature>
<dbReference type="Proteomes" id="UP001138686">
    <property type="component" value="Unassembled WGS sequence"/>
</dbReference>
<accession>A0A9X1JW55</accession>
<protein>
    <submittedName>
        <fullName evidence="2">Uncharacterized protein</fullName>
    </submittedName>
</protein>
<dbReference type="RefSeq" id="WP_219050491.1">
    <property type="nucleotide sequence ID" value="NZ_JAHWDP010000001.1"/>
</dbReference>
<organism evidence="2 3">
    <name type="scientific">Halomarinibacterium sedimenti</name>
    <dbReference type="NCBI Taxonomy" id="2857106"/>
    <lineage>
        <taxon>Bacteria</taxon>
        <taxon>Pseudomonadati</taxon>
        <taxon>Bacteroidota</taxon>
        <taxon>Flavobacteriia</taxon>
        <taxon>Flavobacteriales</taxon>
        <taxon>Flavobacteriaceae</taxon>
        <taxon>Halomarinibacterium</taxon>
    </lineage>
</organism>
<keyword evidence="1" id="KW-0472">Membrane</keyword>
<sequence length="225" mass="26653">MQFRKIKGFLKNQYVSGLIVGAIVLVLTNVIPLIRSFVSNQSFKESFSKFWNYKVELWLILVVLFGMAILIIALNLIRKEKKFRYDHDSLELDRKLFDKIRNDYLNQSGTIYWLRTQHFGGSFSDKISDPLFKIQEESFQSDFEFLNPKLEQLKKVLIEEIKDFNSIIVNQTFRHGPNSQAVPSEWVHKQPERYENVVNQLNDLADRICEKYDSFIRYGRRTLKS</sequence>
<reference evidence="2" key="1">
    <citation type="submission" date="2021-07" db="EMBL/GenBank/DDBJ databases">
        <title>Aureisphaera sp. CAU 1614 isolated from sea sediment.</title>
        <authorList>
            <person name="Kim W."/>
        </authorList>
    </citation>
    <scope>NUCLEOTIDE SEQUENCE</scope>
    <source>
        <strain evidence="2">CAU 1614</strain>
    </source>
</reference>
<comment type="caution">
    <text evidence="2">The sequence shown here is derived from an EMBL/GenBank/DDBJ whole genome shotgun (WGS) entry which is preliminary data.</text>
</comment>
<name>A0A9X1JW55_9FLAO</name>
<keyword evidence="1" id="KW-0812">Transmembrane</keyword>
<proteinExistence type="predicted"/>
<feature type="transmembrane region" description="Helical" evidence="1">
    <location>
        <begin position="12"/>
        <end position="37"/>
    </location>
</feature>
<keyword evidence="1" id="KW-1133">Transmembrane helix</keyword>
<keyword evidence="3" id="KW-1185">Reference proteome</keyword>
<gene>
    <name evidence="2" type="ORF">KXJ69_01085</name>
</gene>
<evidence type="ECO:0000256" key="1">
    <source>
        <dbReference type="SAM" id="Phobius"/>
    </source>
</evidence>
<evidence type="ECO:0000313" key="3">
    <source>
        <dbReference type="Proteomes" id="UP001138686"/>
    </source>
</evidence>
<evidence type="ECO:0000313" key="2">
    <source>
        <dbReference type="EMBL" id="MBW2936678.1"/>
    </source>
</evidence>